<dbReference type="Gene3D" id="1.10.3580.10">
    <property type="entry name" value="ATP12 ATPase"/>
    <property type="match status" value="1"/>
</dbReference>
<dbReference type="InterPro" id="IPR011419">
    <property type="entry name" value="ATP12_ATP_synth-F1-assembly"/>
</dbReference>
<keyword evidence="3" id="KW-0143">Chaperone</keyword>
<evidence type="ECO:0000313" key="4">
    <source>
        <dbReference type="EMBL" id="SOC42504.1"/>
    </source>
</evidence>
<reference evidence="4 5" key="1">
    <citation type="submission" date="2017-08" db="EMBL/GenBank/DDBJ databases">
        <authorList>
            <person name="de Groot N.N."/>
        </authorList>
    </citation>
    <scope>NUCLEOTIDE SEQUENCE [LARGE SCALE GENOMIC DNA]</scope>
    <source>
        <strain evidence="4 5">JC85</strain>
    </source>
</reference>
<dbReference type="SUPFAM" id="SSF160909">
    <property type="entry name" value="ATP12-like"/>
    <property type="match status" value="1"/>
</dbReference>
<proteinExistence type="inferred from homology"/>
<dbReference type="InterPro" id="IPR023335">
    <property type="entry name" value="ATP12_ortho_dom_sf"/>
</dbReference>
<evidence type="ECO:0000256" key="3">
    <source>
        <dbReference type="ARBA" id="ARBA00023186"/>
    </source>
</evidence>
<dbReference type="PANTHER" id="PTHR21013">
    <property type="entry name" value="ATP SYNTHASE MITOCHONDRIAL F1 COMPLEX ASSEMBLY FACTOR 2/ATP12 PROTEIN, MITOCHONDRIAL PRECURSOR"/>
    <property type="match status" value="1"/>
</dbReference>
<protein>
    <submittedName>
        <fullName evidence="4">Chaperone required for assembly of F1-ATPase</fullName>
    </submittedName>
</protein>
<name>A0A285UKR2_9HYPH</name>
<keyword evidence="2" id="KW-0809">Transit peptide</keyword>
<gene>
    <name evidence="4" type="ORF">SAMN05892877_11037</name>
</gene>
<dbReference type="InterPro" id="IPR042272">
    <property type="entry name" value="ATP12_ATP_synth-F1-assembly_N"/>
</dbReference>
<evidence type="ECO:0000313" key="5">
    <source>
        <dbReference type="Proteomes" id="UP000219167"/>
    </source>
</evidence>
<dbReference type="EMBL" id="OBQD01000010">
    <property type="protein sequence ID" value="SOC42504.1"/>
    <property type="molecule type" value="Genomic_DNA"/>
</dbReference>
<sequence>MRDILSDLSNAMSDPDPVRRAQIQMKRPLPKRFYKDVVVALTDDGYAVQLDGRVVRTPAKRALAVETAALAEYLKNEWDAQAEEVDAAKMPVTRLVNTALDGVADNRDAVIEEMVRFAGTDMICYRADGPERLVEIQRLSWDPVLAWAADTFGARFILAEGVIHQEQPAPAIAAFAAALARFTSPLEIACIHTVTTLTGSALLALAFAYGRLDAETAWKLAHVDEDWQIEHWGTDEEAFRRREARWQEMQVAATVFEALKAR</sequence>
<dbReference type="PANTHER" id="PTHR21013:SF10">
    <property type="entry name" value="ATP SYNTHASE MITOCHONDRIAL F1 COMPLEX ASSEMBLY FACTOR 2"/>
    <property type="match status" value="1"/>
</dbReference>
<evidence type="ECO:0000256" key="1">
    <source>
        <dbReference type="ARBA" id="ARBA00008231"/>
    </source>
</evidence>
<dbReference type="Gene3D" id="3.30.2180.10">
    <property type="entry name" value="ATP12-like"/>
    <property type="match status" value="1"/>
</dbReference>
<dbReference type="OrthoDB" id="9797825at2"/>
<dbReference type="AlphaFoldDB" id="A0A285UKR2"/>
<dbReference type="Proteomes" id="UP000219167">
    <property type="component" value="Unassembled WGS sequence"/>
</dbReference>
<dbReference type="Pfam" id="PF07542">
    <property type="entry name" value="ATP12"/>
    <property type="match status" value="1"/>
</dbReference>
<comment type="similarity">
    <text evidence="1">Belongs to the ATP12 family.</text>
</comment>
<keyword evidence="5" id="KW-1185">Reference proteome</keyword>
<evidence type="ECO:0000256" key="2">
    <source>
        <dbReference type="ARBA" id="ARBA00022946"/>
    </source>
</evidence>
<dbReference type="GO" id="GO:0043461">
    <property type="term" value="P:proton-transporting ATP synthase complex assembly"/>
    <property type="evidence" value="ECO:0007669"/>
    <property type="project" value="InterPro"/>
</dbReference>
<dbReference type="RefSeq" id="WP_097140904.1">
    <property type="nucleotide sequence ID" value="NZ_OBQD01000010.1"/>
</dbReference>
<organism evidence="4 5">
    <name type="scientific">Rhizobium subbaraonis</name>
    <dbReference type="NCBI Taxonomy" id="908946"/>
    <lineage>
        <taxon>Bacteria</taxon>
        <taxon>Pseudomonadati</taxon>
        <taxon>Pseudomonadota</taxon>
        <taxon>Alphaproteobacteria</taxon>
        <taxon>Hyphomicrobiales</taxon>
        <taxon>Rhizobiaceae</taxon>
        <taxon>Rhizobium/Agrobacterium group</taxon>
        <taxon>Rhizobium</taxon>
    </lineage>
</organism>
<accession>A0A285UKR2</accession>